<sequence>MPLPLRSLVTLTLLSLPALNGAHAQTTPDPLMGCPDWMTLNPSELRAARVTVNRAVFTDASGRPGRASVAKDDLLLQGPALNGRRCSYPVKDGVPTRVGGHLNTMLAQNLPTSPALSGRWAAPRAELSLTRTASAWKVTGNATVPTPGGSVSSGQIAGTLTRQGGPWQYRQDGCEVNLWPVGPWLVAADNGACGGLNVTFGGLYTRRR</sequence>
<dbReference type="EMBL" id="BMQN01000005">
    <property type="protein sequence ID" value="GGR97025.1"/>
    <property type="molecule type" value="Genomic_DNA"/>
</dbReference>
<evidence type="ECO:0000256" key="1">
    <source>
        <dbReference type="SAM" id="SignalP"/>
    </source>
</evidence>
<evidence type="ECO:0000313" key="2">
    <source>
        <dbReference type="EMBL" id="GGR97025.1"/>
    </source>
</evidence>
<comment type="caution">
    <text evidence="2">The sequence shown here is derived from an EMBL/GenBank/DDBJ whole genome shotgun (WGS) entry which is preliminary data.</text>
</comment>
<evidence type="ECO:0000313" key="3">
    <source>
        <dbReference type="Proteomes" id="UP000644548"/>
    </source>
</evidence>
<feature type="signal peptide" evidence="1">
    <location>
        <begin position="1"/>
        <end position="24"/>
    </location>
</feature>
<dbReference type="Proteomes" id="UP000644548">
    <property type="component" value="Unassembled WGS sequence"/>
</dbReference>
<keyword evidence="3" id="KW-1185">Reference proteome</keyword>
<reference evidence="3" key="1">
    <citation type="journal article" date="2019" name="Int. J. Syst. Evol. Microbiol.">
        <title>The Global Catalogue of Microorganisms (GCM) 10K type strain sequencing project: providing services to taxonomists for standard genome sequencing and annotation.</title>
        <authorList>
            <consortium name="The Broad Institute Genomics Platform"/>
            <consortium name="The Broad Institute Genome Sequencing Center for Infectious Disease"/>
            <person name="Wu L."/>
            <person name="Ma J."/>
        </authorList>
    </citation>
    <scope>NUCLEOTIDE SEQUENCE [LARGE SCALE GENOMIC DNA]</scope>
    <source>
        <strain evidence="3">JCM 31405</strain>
    </source>
</reference>
<name>A0ABQ2S4P1_9DEIO</name>
<feature type="chain" id="PRO_5047359933" evidence="1">
    <location>
        <begin position="25"/>
        <end position="208"/>
    </location>
</feature>
<proteinExistence type="predicted"/>
<accession>A0ABQ2S4P1</accession>
<keyword evidence="1" id="KW-0732">Signal</keyword>
<dbReference type="RefSeq" id="WP_189073487.1">
    <property type="nucleotide sequence ID" value="NZ_BMQN01000005.1"/>
</dbReference>
<protein>
    <submittedName>
        <fullName evidence="2">Uncharacterized protein</fullName>
    </submittedName>
</protein>
<organism evidence="2 3">
    <name type="scientific">Deinococcus sedimenti</name>
    <dbReference type="NCBI Taxonomy" id="1867090"/>
    <lineage>
        <taxon>Bacteria</taxon>
        <taxon>Thermotogati</taxon>
        <taxon>Deinococcota</taxon>
        <taxon>Deinococci</taxon>
        <taxon>Deinococcales</taxon>
        <taxon>Deinococcaceae</taxon>
        <taxon>Deinococcus</taxon>
    </lineage>
</organism>
<gene>
    <name evidence="2" type="ORF">GCM10008960_24820</name>
</gene>